<gene>
    <name evidence="2" type="ORF">MtrDRAFT_AC148994g29v2</name>
</gene>
<dbReference type="AlphaFoldDB" id="Q2HV75"/>
<reference evidence="2" key="2">
    <citation type="submission" date="2007-03" db="EMBL/GenBank/DDBJ databases">
        <authorList>
            <consortium name="The International Medicago Genome Annotation Group"/>
        </authorList>
    </citation>
    <scope>NUCLEOTIDE SEQUENCE</scope>
</reference>
<reference evidence="2" key="1">
    <citation type="submission" date="2004-07" db="EMBL/GenBank/DDBJ databases">
        <authorList>
            <person name="Town C.D."/>
        </authorList>
    </citation>
    <scope>NUCLEOTIDE SEQUENCE</scope>
</reference>
<organism evidence="2">
    <name type="scientific">Medicago truncatula</name>
    <name type="common">Barrel medic</name>
    <name type="synonym">Medicago tribuloides</name>
    <dbReference type="NCBI Taxonomy" id="3880"/>
    <lineage>
        <taxon>Eukaryota</taxon>
        <taxon>Viridiplantae</taxon>
        <taxon>Streptophyta</taxon>
        <taxon>Embryophyta</taxon>
        <taxon>Tracheophyta</taxon>
        <taxon>Spermatophyta</taxon>
        <taxon>Magnoliopsida</taxon>
        <taxon>eudicotyledons</taxon>
        <taxon>Gunneridae</taxon>
        <taxon>Pentapetalae</taxon>
        <taxon>rosids</taxon>
        <taxon>fabids</taxon>
        <taxon>Fabales</taxon>
        <taxon>Fabaceae</taxon>
        <taxon>Papilionoideae</taxon>
        <taxon>50 kb inversion clade</taxon>
        <taxon>NPAAA clade</taxon>
        <taxon>Hologalegina</taxon>
        <taxon>IRL clade</taxon>
        <taxon>Trifolieae</taxon>
        <taxon>Medicago</taxon>
    </lineage>
</organism>
<dbReference type="GO" id="GO:0003677">
    <property type="term" value="F:DNA binding"/>
    <property type="evidence" value="ECO:0007669"/>
    <property type="project" value="UniProtKB-KW"/>
</dbReference>
<feature type="compositionally biased region" description="Basic and acidic residues" evidence="1">
    <location>
        <begin position="99"/>
        <end position="113"/>
    </location>
</feature>
<protein>
    <submittedName>
        <fullName evidence="2">Homeodomain-like, putative</fullName>
    </submittedName>
</protein>
<evidence type="ECO:0000313" key="2">
    <source>
        <dbReference type="EMBL" id="ABD28572.2"/>
    </source>
</evidence>
<name>Q2HV75_MEDTR</name>
<dbReference type="EMBL" id="AC148994">
    <property type="protein sequence ID" value="ABD28572.2"/>
    <property type="molecule type" value="Genomic_DNA"/>
</dbReference>
<accession>Q2HV75</accession>
<evidence type="ECO:0000256" key="1">
    <source>
        <dbReference type="SAM" id="MobiDB-lite"/>
    </source>
</evidence>
<proteinExistence type="predicted"/>
<sequence>MVLDKRIDVQQTKTSQPRHMPRITLSLGLSLPKQPETRGFDSTSCLSTLFLLNSTIVPQDVVHDGFCQSSANLKLLLLRHKVVLDNIVRKSRALKERRSLQENFEPHPIRSVEELGSYP</sequence>
<keyword evidence="2" id="KW-0371">Homeobox</keyword>
<feature type="region of interest" description="Disordered" evidence="1">
    <location>
        <begin position="99"/>
        <end position="119"/>
    </location>
</feature>